<dbReference type="RefSeq" id="XP_028835410.1">
    <property type="nucleotide sequence ID" value="XM_028979577.1"/>
</dbReference>
<comment type="subcellular location">
    <subcellularLocation>
        <location evidence="1">Membrane</location>
        <topology evidence="1">Single-pass membrane protein</topology>
    </subcellularLocation>
</comment>
<reference evidence="8" key="3">
    <citation type="submission" date="2025-09" db="UniProtKB">
        <authorList>
            <consortium name="Ensembl"/>
        </authorList>
    </citation>
    <scope>IDENTIFICATION</scope>
</reference>
<dbReference type="InterPro" id="IPR056386">
    <property type="entry name" value="Ig_CD22"/>
</dbReference>
<evidence type="ECO:0000256" key="4">
    <source>
        <dbReference type="SAM" id="MobiDB-lite"/>
    </source>
</evidence>
<dbReference type="Gene3D" id="2.60.40.10">
    <property type="entry name" value="Immunoglobulins"/>
    <property type="match status" value="2"/>
</dbReference>
<dbReference type="Pfam" id="PF08205">
    <property type="entry name" value="C2-set_2"/>
    <property type="match status" value="1"/>
</dbReference>
<dbReference type="InterPro" id="IPR007110">
    <property type="entry name" value="Ig-like_dom"/>
</dbReference>
<dbReference type="Pfam" id="PF24518">
    <property type="entry name" value="Ig_CD22"/>
    <property type="match status" value="1"/>
</dbReference>
<evidence type="ECO:0000313" key="8">
    <source>
        <dbReference type="Ensembl" id="ENSDCDP00010060286.1"/>
    </source>
</evidence>
<feature type="chain" id="PRO_5044328613" description="Ig-like domain-containing protein" evidence="6">
    <location>
        <begin position="24"/>
        <end position="388"/>
    </location>
</feature>
<keyword evidence="6" id="KW-0732">Signal</keyword>
<feature type="transmembrane region" description="Helical" evidence="5">
    <location>
        <begin position="244"/>
        <end position="267"/>
    </location>
</feature>
<dbReference type="SUPFAM" id="SSF48726">
    <property type="entry name" value="Immunoglobulin"/>
    <property type="match status" value="2"/>
</dbReference>
<evidence type="ECO:0000256" key="3">
    <source>
        <dbReference type="ARBA" id="ARBA00023157"/>
    </source>
</evidence>
<name>A0AAY4EST5_9TELE</name>
<sequence>MDEYGRLFLYGLFLKALIGPALSGEWRAKVVNTMNVLTSSCVVVPCTFYHPEGEISKTRMRGIWHYQDDWEKIVYNEESTQIEPNFRGRTKIVGDLGHDNCTLVIEGLKNHDNGPYCFRVEIPQKDKFSFVGNCVTFKVYDIPSKPQLKSHVSATEGAPYVVTCFMDHTCPSHPPELTWSSKGDPKQTAQHEELDNGKWRVTSTLIFIPTEDDDHSELTCHAKFYGGLKSSETLKVFVKRQGSLSYIIIPVVAVLATVVLFGGVCFAMRRKYMKRIQELQSDDNGIWSRMSRMSRRFRRSPHEASHGEISRQSVWSRFSRRPRGNATELNAGYKSNNIQSNLDTSTCFKPPFPSPKSNPKSANNKYGGACSYAEDNINTAHASIYGNI</sequence>
<dbReference type="PANTHER" id="PTHR46484:SF7">
    <property type="entry name" value="MYELIN-ASSOCIATED GLYCOPROTEIN-LIKE-RELATED"/>
    <property type="match status" value="1"/>
</dbReference>
<keyword evidence="3" id="KW-1015">Disulfide bond</keyword>
<dbReference type="RefSeq" id="XP_028835411.1">
    <property type="nucleotide sequence ID" value="XM_028979578.1"/>
</dbReference>
<dbReference type="InterPro" id="IPR013162">
    <property type="entry name" value="CD80_C2-set"/>
</dbReference>
<gene>
    <name evidence="8" type="primary">LOC114790009</name>
</gene>
<evidence type="ECO:0000313" key="9">
    <source>
        <dbReference type="Proteomes" id="UP000694580"/>
    </source>
</evidence>
<dbReference type="InterPro" id="IPR003599">
    <property type="entry name" value="Ig_sub"/>
</dbReference>
<keyword evidence="5" id="KW-1133">Transmembrane helix</keyword>
<dbReference type="Proteomes" id="UP000694580">
    <property type="component" value="Chromosome 5"/>
</dbReference>
<reference evidence="8" key="2">
    <citation type="submission" date="2025-08" db="UniProtKB">
        <authorList>
            <consortium name="Ensembl"/>
        </authorList>
    </citation>
    <scope>IDENTIFICATION</scope>
</reference>
<dbReference type="Ensembl" id="ENSDCDT00010071032.1">
    <property type="protein sequence ID" value="ENSDCDP00010060286.1"/>
    <property type="gene ID" value="ENSDCDG00010033541.1"/>
</dbReference>
<dbReference type="AlphaFoldDB" id="A0AAY4EST5"/>
<dbReference type="PROSITE" id="PS50835">
    <property type="entry name" value="IG_LIKE"/>
    <property type="match status" value="1"/>
</dbReference>
<dbReference type="GeneID" id="114790009"/>
<keyword evidence="5" id="KW-0812">Transmembrane</keyword>
<accession>A0AAY4EST5</accession>
<evidence type="ECO:0000256" key="6">
    <source>
        <dbReference type="SAM" id="SignalP"/>
    </source>
</evidence>
<keyword evidence="9" id="KW-1185">Reference proteome</keyword>
<evidence type="ECO:0000259" key="7">
    <source>
        <dbReference type="PROSITE" id="PS50835"/>
    </source>
</evidence>
<reference evidence="8 9" key="1">
    <citation type="submission" date="2020-06" db="EMBL/GenBank/DDBJ databases">
        <authorList>
            <consortium name="Wellcome Sanger Institute Data Sharing"/>
        </authorList>
    </citation>
    <scope>NUCLEOTIDE SEQUENCE [LARGE SCALE GENOMIC DNA]</scope>
</reference>
<dbReference type="InterPro" id="IPR036179">
    <property type="entry name" value="Ig-like_dom_sf"/>
</dbReference>
<feature type="signal peptide" evidence="6">
    <location>
        <begin position="1"/>
        <end position="23"/>
    </location>
</feature>
<evidence type="ECO:0000256" key="1">
    <source>
        <dbReference type="ARBA" id="ARBA00004167"/>
    </source>
</evidence>
<proteinExistence type="predicted"/>
<organism evidence="8 9">
    <name type="scientific">Denticeps clupeoides</name>
    <name type="common">denticle herring</name>
    <dbReference type="NCBI Taxonomy" id="299321"/>
    <lineage>
        <taxon>Eukaryota</taxon>
        <taxon>Metazoa</taxon>
        <taxon>Chordata</taxon>
        <taxon>Craniata</taxon>
        <taxon>Vertebrata</taxon>
        <taxon>Euteleostomi</taxon>
        <taxon>Actinopterygii</taxon>
        <taxon>Neopterygii</taxon>
        <taxon>Teleostei</taxon>
        <taxon>Clupei</taxon>
        <taxon>Clupeiformes</taxon>
        <taxon>Denticipitoidei</taxon>
        <taxon>Denticipitidae</taxon>
        <taxon>Denticeps</taxon>
    </lineage>
</organism>
<feature type="domain" description="Ig-like" evidence="7">
    <location>
        <begin position="143"/>
        <end position="235"/>
    </location>
</feature>
<evidence type="ECO:0000256" key="5">
    <source>
        <dbReference type="SAM" id="Phobius"/>
    </source>
</evidence>
<protein>
    <recommendedName>
        <fullName evidence="7">Ig-like domain-containing protein</fullName>
    </recommendedName>
</protein>
<dbReference type="InterPro" id="IPR013783">
    <property type="entry name" value="Ig-like_fold"/>
</dbReference>
<dbReference type="PANTHER" id="PTHR46484">
    <property type="entry name" value="SI:CH211-171H4.5-RELATED"/>
    <property type="match status" value="1"/>
</dbReference>
<keyword evidence="2 5" id="KW-0472">Membrane</keyword>
<dbReference type="GeneTree" id="ENSGT01150000286924"/>
<dbReference type="SMART" id="SM00409">
    <property type="entry name" value="IG"/>
    <property type="match status" value="2"/>
</dbReference>
<feature type="region of interest" description="Disordered" evidence="4">
    <location>
        <begin position="344"/>
        <end position="363"/>
    </location>
</feature>
<dbReference type="GO" id="GO:0016020">
    <property type="term" value="C:membrane"/>
    <property type="evidence" value="ECO:0007669"/>
    <property type="project" value="UniProtKB-SubCell"/>
</dbReference>
<evidence type="ECO:0000256" key="2">
    <source>
        <dbReference type="ARBA" id="ARBA00023136"/>
    </source>
</evidence>